<feature type="region of interest" description="Disordered" evidence="1">
    <location>
        <begin position="817"/>
        <end position="837"/>
    </location>
</feature>
<feature type="non-terminal residue" evidence="3">
    <location>
        <position position="1"/>
    </location>
</feature>
<protein>
    <recommendedName>
        <fullName evidence="2">PH domain-containing protein</fullName>
    </recommendedName>
</protein>
<reference evidence="3 4" key="1">
    <citation type="submission" date="2014-04" db="EMBL/GenBank/DDBJ databases">
        <title>Evolutionary Origins and Diversification of the Mycorrhizal Mutualists.</title>
        <authorList>
            <consortium name="DOE Joint Genome Institute"/>
            <consortium name="Mycorrhizal Genomics Consortium"/>
            <person name="Kohler A."/>
            <person name="Kuo A."/>
            <person name="Nagy L.G."/>
            <person name="Floudas D."/>
            <person name="Copeland A."/>
            <person name="Barry K.W."/>
            <person name="Cichocki N."/>
            <person name="Veneault-Fourrey C."/>
            <person name="LaButti K."/>
            <person name="Lindquist E.A."/>
            <person name="Lipzen A."/>
            <person name="Lundell T."/>
            <person name="Morin E."/>
            <person name="Murat C."/>
            <person name="Riley R."/>
            <person name="Ohm R."/>
            <person name="Sun H."/>
            <person name="Tunlid A."/>
            <person name="Henrissat B."/>
            <person name="Grigoriev I.V."/>
            <person name="Hibbett D.S."/>
            <person name="Martin F."/>
        </authorList>
    </citation>
    <scope>NUCLEOTIDE SEQUENCE [LARGE SCALE GENOMIC DNA]</scope>
    <source>
        <strain evidence="3 4">MD-312</strain>
    </source>
</reference>
<dbReference type="PANTHER" id="PTHR28076">
    <property type="entry name" value="SPORULATION-SPECIFIC PROTEIN 71"/>
    <property type="match status" value="1"/>
</dbReference>
<dbReference type="EMBL" id="KN839846">
    <property type="protein sequence ID" value="KIJ64487.1"/>
    <property type="molecule type" value="Genomic_DNA"/>
</dbReference>
<evidence type="ECO:0000259" key="2">
    <source>
        <dbReference type="SMART" id="SM00233"/>
    </source>
</evidence>
<feature type="domain" description="PH" evidence="2">
    <location>
        <begin position="858"/>
        <end position="1015"/>
    </location>
</feature>
<dbReference type="InterPro" id="IPR039486">
    <property type="entry name" value="Mug56/Spo71_PH"/>
</dbReference>
<dbReference type="OrthoDB" id="5579281at2759"/>
<feature type="compositionally biased region" description="Polar residues" evidence="1">
    <location>
        <begin position="153"/>
        <end position="173"/>
    </location>
</feature>
<dbReference type="GO" id="GO:1902657">
    <property type="term" value="P:protein localization to prospore membrane"/>
    <property type="evidence" value="ECO:0007669"/>
    <property type="project" value="InterPro"/>
</dbReference>
<proteinExistence type="predicted"/>
<accession>A0A0C9WFU1</accession>
<feature type="compositionally biased region" description="Low complexity" evidence="1">
    <location>
        <begin position="174"/>
        <end position="191"/>
    </location>
</feature>
<dbReference type="SMART" id="SM00233">
    <property type="entry name" value="PH"/>
    <property type="match status" value="2"/>
</dbReference>
<organism evidence="3 4">
    <name type="scientific">Hydnomerulius pinastri MD-312</name>
    <dbReference type="NCBI Taxonomy" id="994086"/>
    <lineage>
        <taxon>Eukaryota</taxon>
        <taxon>Fungi</taxon>
        <taxon>Dikarya</taxon>
        <taxon>Basidiomycota</taxon>
        <taxon>Agaricomycotina</taxon>
        <taxon>Agaricomycetes</taxon>
        <taxon>Agaricomycetidae</taxon>
        <taxon>Boletales</taxon>
        <taxon>Boletales incertae sedis</taxon>
        <taxon>Leucogyrophana</taxon>
    </lineage>
</organism>
<dbReference type="HOGENOM" id="CLU_008203_0_0_1"/>
<feature type="region of interest" description="Disordered" evidence="1">
    <location>
        <begin position="139"/>
        <end position="206"/>
    </location>
</feature>
<name>A0A0C9WFU1_9AGAM</name>
<dbReference type="InterPro" id="IPR001849">
    <property type="entry name" value="PH_domain"/>
</dbReference>
<dbReference type="InterPro" id="IPR040345">
    <property type="entry name" value="Mug56/Spo71"/>
</dbReference>
<evidence type="ECO:0000313" key="4">
    <source>
        <dbReference type="Proteomes" id="UP000053820"/>
    </source>
</evidence>
<dbReference type="Proteomes" id="UP000053820">
    <property type="component" value="Unassembled WGS sequence"/>
</dbReference>
<dbReference type="AlphaFoldDB" id="A0A0C9WFU1"/>
<keyword evidence="4" id="KW-1185">Reference proteome</keyword>
<feature type="compositionally biased region" description="Polar residues" evidence="1">
    <location>
        <begin position="219"/>
        <end position="233"/>
    </location>
</feature>
<gene>
    <name evidence="3" type="ORF">HYDPIDRAFT_111813</name>
</gene>
<feature type="domain" description="PH" evidence="2">
    <location>
        <begin position="618"/>
        <end position="789"/>
    </location>
</feature>
<dbReference type="PANTHER" id="PTHR28076:SF1">
    <property type="entry name" value="PROSPORE MEMBRANE ADAPTER PROTEIN SPO71"/>
    <property type="match status" value="1"/>
</dbReference>
<sequence>MQNNHDDHHGLGRFFIGPMPEKMLSMADGLHEVMDQGGSEGEDNSESSGSLFRAMDKHAFSFFMRQGGKEEDWDEDMRASVRGEMMKRWRENQWTHPFRRHHGSHMVGQPRRWVGASFEIGNVLGVNLLDRHTAPAPSPLVSTEPAIPPPVLDTSTIGAPSSVGTRSYVTAQTQPQPSSHSPGHSPSPSNSILPARPSTEGSENLYSSSSALLPANSVPCLSSEQEPPAQTDSLKPILKQKPDSDGSPALALGQDANHSPSRRVDRGRATVHYAGDEEASAEGESNGDGPAPPDAVLARSGSQVNESSAGATADAADFSHEIRWGDVVLRDRMLIRVSYTKSESLPVHFDEVQNRMTSHLQYEDWAEFLVVWRKDKIEIYEDYTIPGKEFFTGHKNLAFLIPLKSQRTSVSLYSFADLTFCILCPPTSVQDGQSKARALFHKSKEGTNVFVFKTKSRTRAQDWMWHLWRHLGGKIPSSIEIRCPAIETRVKIDVPIIDIINTDKAYDMFSRKNIIHLVQKSLLGSGSGSSNATSRDWKHVVEHETQSGGKLALAWRFGAQLDWVWLEEDVEGNTRPWAVLSGLSFRQGTKASHLELRLAEHFPATIHFPDSKKMYEPPGIEGYLDRIKPQGQARQRVYLVSHDGSLFALSPWDANPPAPPSTFLSHIVSEDQTNVEQYAKDLRESEVERGTAQIRAAYGVLDLRNIHSVRRAHGTQSEGDGEEVEHDATDDDDEGGPEGLAKVQDKTQLRHRRTFEIVLASGPVIRLEAHSCNNCIEWVTKLRALVTYWTQRHRTDAKDEMDVAYSASKRLRLTPRLNKCNHASGHPTPPEPPMDPGASLPGLTSLYHWCALENCRSILRSGRVFTRKGLRGQYKLVQLFLVSGNLIRYQVSPKSALHHRRSKDISLLDAYVCSGYLAALALRRSEYDPDSPNMPRRYYDGLEADEPEEDVLFIIWYRNPPSSSQSSSTKAAAAANSSAPIPSLSAKYKTVVFRTRSKVERDAWCWALGCEIDKVVRINKDRERRIREAGGLMDLSH</sequence>
<dbReference type="Pfam" id="PF23207">
    <property type="entry name" value="PH_SPO71"/>
    <property type="match status" value="1"/>
</dbReference>
<feature type="region of interest" description="Disordered" evidence="1">
    <location>
        <begin position="218"/>
        <end position="312"/>
    </location>
</feature>
<feature type="compositionally biased region" description="Polar residues" evidence="1">
    <location>
        <begin position="300"/>
        <end position="310"/>
    </location>
</feature>
<feature type="region of interest" description="Disordered" evidence="1">
    <location>
        <begin position="711"/>
        <end position="747"/>
    </location>
</feature>
<dbReference type="Pfam" id="PF15404">
    <property type="entry name" value="PH_4"/>
    <property type="match status" value="1"/>
</dbReference>
<evidence type="ECO:0000313" key="3">
    <source>
        <dbReference type="EMBL" id="KIJ64487.1"/>
    </source>
</evidence>
<evidence type="ECO:0000256" key="1">
    <source>
        <dbReference type="SAM" id="MobiDB-lite"/>
    </source>
</evidence>
<feature type="compositionally biased region" description="Acidic residues" evidence="1">
    <location>
        <begin position="719"/>
        <end position="736"/>
    </location>
</feature>
<dbReference type="InterPro" id="IPR057379">
    <property type="entry name" value="PH_SPO71"/>
</dbReference>